<dbReference type="EMBL" id="JABBGH010000003">
    <property type="protein sequence ID" value="NML66895.1"/>
    <property type="molecule type" value="Genomic_DNA"/>
</dbReference>
<protein>
    <recommendedName>
        <fullName evidence="3">DUF2939 domain-containing protein</fullName>
    </recommendedName>
</protein>
<accession>A0A7Y0AGG4</accession>
<comment type="caution">
    <text evidence="1">The sequence shown here is derived from an EMBL/GenBank/DDBJ whole genome shotgun (WGS) entry which is preliminary data.</text>
</comment>
<dbReference type="RefSeq" id="WP_169532603.1">
    <property type="nucleotide sequence ID" value="NZ_JABBGH010000003.1"/>
</dbReference>
<proteinExistence type="predicted"/>
<organism evidence="1 2">
    <name type="scientific">Hymenobacter polaris</name>
    <dbReference type="NCBI Taxonomy" id="2682546"/>
    <lineage>
        <taxon>Bacteria</taxon>
        <taxon>Pseudomonadati</taxon>
        <taxon>Bacteroidota</taxon>
        <taxon>Cytophagia</taxon>
        <taxon>Cytophagales</taxon>
        <taxon>Hymenobacteraceae</taxon>
        <taxon>Hymenobacter</taxon>
    </lineage>
</organism>
<evidence type="ECO:0008006" key="3">
    <source>
        <dbReference type="Google" id="ProtNLM"/>
    </source>
</evidence>
<reference evidence="1 2" key="1">
    <citation type="submission" date="2020-04" db="EMBL/GenBank/DDBJ databases">
        <title>Hymenobacter polaris sp. nov., isolated from Arctic soil.</title>
        <authorList>
            <person name="Dahal R.H."/>
        </authorList>
    </citation>
    <scope>NUCLEOTIDE SEQUENCE [LARGE SCALE GENOMIC DNA]</scope>
    <source>
        <strain evidence="1 2">RP-2-7</strain>
    </source>
</reference>
<gene>
    <name evidence="1" type="ORF">HHL22_16945</name>
</gene>
<keyword evidence="2" id="KW-1185">Reference proteome</keyword>
<dbReference type="Proteomes" id="UP000559626">
    <property type="component" value="Unassembled WGS sequence"/>
</dbReference>
<name>A0A7Y0AGG4_9BACT</name>
<evidence type="ECO:0000313" key="1">
    <source>
        <dbReference type="EMBL" id="NML66895.1"/>
    </source>
</evidence>
<evidence type="ECO:0000313" key="2">
    <source>
        <dbReference type="Proteomes" id="UP000559626"/>
    </source>
</evidence>
<sequence>MKRLLISILLLVLVAGGYYYFRYLRDTPIAALMQAARATQTHDVATFDRFVDVESVTNGMVDDVASQGSILGALVPGGGFALRGGLGLLKPQLAKAAHTEVERFVETGSVEAATANAPKRLLNVSFLGLIGRIVGPGSTFKGIKYTTTTGDEARVGVEFTRPQFDTTLVADIALKRQPDGHWQVKRITNTGTLLRQAVRLEK</sequence>
<dbReference type="AlphaFoldDB" id="A0A7Y0AGG4"/>